<organism evidence="3">
    <name type="scientific">Sylvanvirus sp</name>
    <dbReference type="NCBI Taxonomy" id="2487774"/>
    <lineage>
        <taxon>Viruses</taxon>
    </lineage>
</organism>
<keyword evidence="2" id="KW-0812">Transmembrane</keyword>
<proteinExistence type="predicted"/>
<evidence type="ECO:0000256" key="2">
    <source>
        <dbReference type="SAM" id="Phobius"/>
    </source>
</evidence>
<dbReference type="EMBL" id="MK072511">
    <property type="protein sequence ID" value="AYV86657.1"/>
    <property type="molecule type" value="Genomic_DNA"/>
</dbReference>
<evidence type="ECO:0000256" key="1">
    <source>
        <dbReference type="SAM" id="MobiDB-lite"/>
    </source>
</evidence>
<reference evidence="3" key="1">
    <citation type="submission" date="2018-10" db="EMBL/GenBank/DDBJ databases">
        <title>Hidden diversity of soil giant viruses.</title>
        <authorList>
            <person name="Schulz F."/>
            <person name="Alteio L."/>
            <person name="Goudeau D."/>
            <person name="Ryan E.M."/>
            <person name="Malmstrom R.R."/>
            <person name="Blanchard J."/>
            <person name="Woyke T."/>
        </authorList>
    </citation>
    <scope>NUCLEOTIDE SEQUENCE</scope>
    <source>
        <strain evidence="3">SYV1</strain>
    </source>
</reference>
<sequence length="513" mass="57964">MPRRSNSRSRARVAPLSPPSPSPRSRVRAVSRSTSISSSNTTNVSLFSNIQSWIMTKLKKIWSLRIYLLPLLPLLSIAIPYVNSWYSSREIIKINNILAQLEKPFISESGLFDRDRRGSSIYCNIAFERPTLFAQIHDFVHSKGKNWIYHGPSTSGKSFSISRALNNNSGIIHINLRDKHASSEIASALSYALHYHGGEEKETADLTIINYRMIEAIKRYHLKSRKAVTLLIEDIHTCVESHSTTLKESAKSFLGGLVAIKRDGLINLLFTVSEIRGVTLLQQQSGYKEDLDILEFPSIEDGEMEKQLQRLTFKINKPNEDHIDSVQRDFLMLSSVSDPIPDGYKHAFSSLGDIQLFVSYIGSHMNYINKALELIVERNFSVPQALESLSNSVAPIIIDVFDYHVDLPGVLPEPTFHLISYEILSKLLNLTSNSPSGNKWLDYRAIPLFSKLNIQQKLVTLSVDILIEKHIISRIHGFNIKFYTRIMASAFAQVSKNQGILEGIEQARNILVK</sequence>
<evidence type="ECO:0000313" key="3">
    <source>
        <dbReference type="EMBL" id="AYV86657.1"/>
    </source>
</evidence>
<keyword evidence="2" id="KW-0472">Membrane</keyword>
<name>A0A3G5AHI5_9VIRU</name>
<keyword evidence="2" id="KW-1133">Transmembrane helix</keyword>
<gene>
    <name evidence="3" type="ORF">Sylvanvirus5_25</name>
</gene>
<feature type="region of interest" description="Disordered" evidence="1">
    <location>
        <begin position="1"/>
        <end position="40"/>
    </location>
</feature>
<accession>A0A3G5AHI5</accession>
<feature type="transmembrane region" description="Helical" evidence="2">
    <location>
        <begin position="66"/>
        <end position="86"/>
    </location>
</feature>
<feature type="compositionally biased region" description="Basic residues" evidence="1">
    <location>
        <begin position="1"/>
        <end position="11"/>
    </location>
</feature>
<feature type="compositionally biased region" description="Low complexity" evidence="1">
    <location>
        <begin position="28"/>
        <end position="39"/>
    </location>
</feature>
<protein>
    <submittedName>
        <fullName evidence="3">Uncharacterized protein</fullName>
    </submittedName>
</protein>